<dbReference type="PANTHER" id="PTHR45710">
    <property type="entry name" value="C-TYPE LECTIN DOMAIN-CONTAINING PROTEIN 180"/>
    <property type="match status" value="1"/>
</dbReference>
<evidence type="ECO:0000256" key="3">
    <source>
        <dbReference type="SAM" id="MobiDB-lite"/>
    </source>
</evidence>
<organism evidence="6 7">
    <name type="scientific">Esox lucius</name>
    <name type="common">Northern pike</name>
    <dbReference type="NCBI Taxonomy" id="8010"/>
    <lineage>
        <taxon>Eukaryota</taxon>
        <taxon>Metazoa</taxon>
        <taxon>Chordata</taxon>
        <taxon>Craniata</taxon>
        <taxon>Vertebrata</taxon>
        <taxon>Euteleostomi</taxon>
        <taxon>Actinopterygii</taxon>
        <taxon>Neopterygii</taxon>
        <taxon>Teleostei</taxon>
        <taxon>Protacanthopterygii</taxon>
        <taxon>Esociformes</taxon>
        <taxon>Esocidae</taxon>
        <taxon>Esox</taxon>
    </lineage>
</organism>
<evidence type="ECO:0000313" key="7">
    <source>
        <dbReference type="Proteomes" id="UP000265140"/>
    </source>
</evidence>
<dbReference type="InterPro" id="IPR016187">
    <property type="entry name" value="CTDL_fold"/>
</dbReference>
<dbReference type="PROSITE" id="PS50041">
    <property type="entry name" value="C_TYPE_LECTIN_2"/>
    <property type="match status" value="1"/>
</dbReference>
<accession>A0A6Q2XHS2</accession>
<reference evidence="6" key="2">
    <citation type="submission" date="2020-02" db="EMBL/GenBank/DDBJ databases">
        <title>Esox lucius (northern pike) genome, fEsoLuc1, primary haplotype.</title>
        <authorList>
            <person name="Myers G."/>
            <person name="Karagic N."/>
            <person name="Meyer A."/>
            <person name="Pippel M."/>
            <person name="Reichard M."/>
            <person name="Winkler S."/>
            <person name="Tracey A."/>
            <person name="Sims Y."/>
            <person name="Howe K."/>
            <person name="Rhie A."/>
            <person name="Formenti G."/>
            <person name="Durbin R."/>
            <person name="Fedrigo O."/>
            <person name="Jarvis E.D."/>
        </authorList>
    </citation>
    <scope>NUCLEOTIDE SEQUENCE [LARGE SCALE GENOMIC DNA]</scope>
</reference>
<keyword evidence="4" id="KW-0472">Membrane</keyword>
<dbReference type="Pfam" id="PF00059">
    <property type="entry name" value="Lectin_C"/>
    <property type="match status" value="1"/>
</dbReference>
<evidence type="ECO:0000256" key="2">
    <source>
        <dbReference type="ARBA" id="ARBA00023157"/>
    </source>
</evidence>
<dbReference type="GO" id="GO:0005886">
    <property type="term" value="C:plasma membrane"/>
    <property type="evidence" value="ECO:0007669"/>
    <property type="project" value="UniProtKB-SubCell"/>
</dbReference>
<feature type="domain" description="C-type lectin" evidence="5">
    <location>
        <begin position="190"/>
        <end position="298"/>
    </location>
</feature>
<evidence type="ECO:0000256" key="4">
    <source>
        <dbReference type="SAM" id="Phobius"/>
    </source>
</evidence>
<dbReference type="SUPFAM" id="SSF56436">
    <property type="entry name" value="C-type lectin-like"/>
    <property type="match status" value="1"/>
</dbReference>
<keyword evidence="7" id="KW-1185">Reference proteome</keyword>
<dbReference type="InterPro" id="IPR016186">
    <property type="entry name" value="C-type_lectin-like/link_sf"/>
</dbReference>
<feature type="region of interest" description="Disordered" evidence="3">
    <location>
        <begin position="1"/>
        <end position="25"/>
    </location>
</feature>
<name>A0A6Q2XHS2_ESOLU</name>
<sequence length="313" mass="35418">MEMQEIPGKEDRIVEQEESKRVLETSVEKDGSTVSCKQKSASENIYVETSPAQLTTTDTPVEEAELTVYSKLTDPPEDIYAEADRPDLKVRSNLGVYRAFCLVLSLICLVLLMVIIALCIKLQSQPPVCHETEKWIEAKEEGGNVNGERNDGKEEGSQIFQICSLQKCQAHYSEQFSLDCNKCEKGWQYFESTCYFLSQNRMTWNGSRDECKRRGGDLAVISNQRVQTFLTKNGNLMYWIGLRQRTGTWVWVNNTALGHSYWSESSRQYDCGIIKGKDPPERSWNSSPCHVNSFYICQKGARGQVTTSPGSGL</sequence>
<dbReference type="InterPro" id="IPR001304">
    <property type="entry name" value="C-type_lectin-like"/>
</dbReference>
<dbReference type="Bgee" id="ENSELUG00000016787">
    <property type="expression patterns" value="Expressed in brain and 14 other cell types or tissues"/>
</dbReference>
<feature type="compositionally biased region" description="Basic and acidic residues" evidence="3">
    <location>
        <begin position="7"/>
        <end position="25"/>
    </location>
</feature>
<protein>
    <recommendedName>
        <fullName evidence="5">C-type lectin domain-containing protein</fullName>
    </recommendedName>
</protein>
<dbReference type="AlphaFoldDB" id="A0A6Q2XHS2"/>
<dbReference type="Ensembl" id="ENSELUT00000079026.2">
    <property type="protein sequence ID" value="ENSELUP00000052655.2"/>
    <property type="gene ID" value="ENSELUG00000016787.3"/>
</dbReference>
<keyword evidence="4" id="KW-1133">Transmembrane helix</keyword>
<keyword evidence="4" id="KW-0812">Transmembrane</keyword>
<dbReference type="InterPro" id="IPR018378">
    <property type="entry name" value="C-type_lectin_CS"/>
</dbReference>
<evidence type="ECO:0000313" key="6">
    <source>
        <dbReference type="Ensembl" id="ENSELUP00000052655.2"/>
    </source>
</evidence>
<dbReference type="InterPro" id="IPR050828">
    <property type="entry name" value="C-type_lectin/matrix_domain"/>
</dbReference>
<dbReference type="Gene3D" id="3.10.100.10">
    <property type="entry name" value="Mannose-Binding Protein A, subunit A"/>
    <property type="match status" value="1"/>
</dbReference>
<reference evidence="6" key="4">
    <citation type="submission" date="2025-09" db="UniProtKB">
        <authorList>
            <consortium name="Ensembl"/>
        </authorList>
    </citation>
    <scope>IDENTIFICATION</scope>
</reference>
<dbReference type="GeneTree" id="ENSGT00940000166507"/>
<comment type="subcellular location">
    <subcellularLocation>
        <location evidence="1">Cell membrane</location>
        <topology evidence="1">Single-pass type II membrane protein</topology>
    </subcellularLocation>
</comment>
<feature type="transmembrane region" description="Helical" evidence="4">
    <location>
        <begin position="95"/>
        <end position="118"/>
    </location>
</feature>
<evidence type="ECO:0000259" key="5">
    <source>
        <dbReference type="PROSITE" id="PS50041"/>
    </source>
</evidence>
<dbReference type="OMA" id="NFGKYTE"/>
<dbReference type="PROSITE" id="PS00615">
    <property type="entry name" value="C_TYPE_LECTIN_1"/>
    <property type="match status" value="1"/>
</dbReference>
<evidence type="ECO:0000256" key="1">
    <source>
        <dbReference type="ARBA" id="ARBA00004401"/>
    </source>
</evidence>
<keyword evidence="2" id="KW-1015">Disulfide bond</keyword>
<reference evidence="7" key="1">
    <citation type="journal article" date="2014" name="PLoS ONE">
        <title>The genome and linkage map of the northern pike (Esox lucius): conserved synteny revealed between the salmonid sister group and the Neoteleostei.</title>
        <authorList>
            <person name="Rondeau E.B."/>
            <person name="Minkley D.R."/>
            <person name="Leong J.S."/>
            <person name="Messmer A.M."/>
            <person name="Jantzen J.R."/>
            <person name="von Schalburg K.R."/>
            <person name="Lemon C."/>
            <person name="Bird N.H."/>
            <person name="Koop B.F."/>
        </authorList>
    </citation>
    <scope>NUCLEOTIDE SEQUENCE</scope>
</reference>
<dbReference type="PANTHER" id="PTHR45710:SF28">
    <property type="entry name" value="C-TYPE LECTIN DOMAIN FAMILY 4 MEMBER C ISOFORM 1"/>
    <property type="match status" value="1"/>
</dbReference>
<proteinExistence type="predicted"/>
<dbReference type="Proteomes" id="UP000265140">
    <property type="component" value="Chromosome 20"/>
</dbReference>
<reference evidence="6" key="3">
    <citation type="submission" date="2025-08" db="UniProtKB">
        <authorList>
            <consortium name="Ensembl"/>
        </authorList>
    </citation>
    <scope>IDENTIFICATION</scope>
</reference>
<dbReference type="SMART" id="SM00034">
    <property type="entry name" value="CLECT"/>
    <property type="match status" value="1"/>
</dbReference>